<keyword evidence="3" id="KW-1185">Reference proteome</keyword>
<dbReference type="GeneID" id="76631160"/>
<gene>
    <name evidence="2" type="ORF">ACFQQG_13915</name>
</gene>
<protein>
    <submittedName>
        <fullName evidence="2">Helix-turn-helix domain-containing protein</fullName>
    </submittedName>
</protein>
<dbReference type="InterPro" id="IPR036388">
    <property type="entry name" value="WH-like_DNA-bd_sf"/>
</dbReference>
<proteinExistence type="predicted"/>
<name>A0ABD5W0M7_9EURY</name>
<dbReference type="Pfam" id="PF09339">
    <property type="entry name" value="HTH_IclR"/>
    <property type="match status" value="1"/>
</dbReference>
<dbReference type="Proteomes" id="UP001596445">
    <property type="component" value="Unassembled WGS sequence"/>
</dbReference>
<dbReference type="EMBL" id="JBHSZI010000001">
    <property type="protein sequence ID" value="MFC7059075.1"/>
    <property type="molecule type" value="Genomic_DNA"/>
</dbReference>
<feature type="domain" description="HTH iclR-type" evidence="1">
    <location>
        <begin position="20"/>
        <end position="59"/>
    </location>
</feature>
<dbReference type="Gene3D" id="1.10.10.10">
    <property type="entry name" value="Winged helix-like DNA-binding domain superfamily/Winged helix DNA-binding domain"/>
    <property type="match status" value="1"/>
</dbReference>
<reference evidence="2 3" key="1">
    <citation type="journal article" date="2019" name="Int. J. Syst. Evol. Microbiol.">
        <title>The Global Catalogue of Microorganisms (GCM) 10K type strain sequencing project: providing services to taxonomists for standard genome sequencing and annotation.</title>
        <authorList>
            <consortium name="The Broad Institute Genomics Platform"/>
            <consortium name="The Broad Institute Genome Sequencing Center for Infectious Disease"/>
            <person name="Wu L."/>
            <person name="Ma J."/>
        </authorList>
    </citation>
    <scope>NUCLEOTIDE SEQUENCE [LARGE SCALE GENOMIC DNA]</scope>
    <source>
        <strain evidence="2 3">JCM 30072</strain>
    </source>
</reference>
<organism evidence="2 3">
    <name type="scientific">Halovenus salina</name>
    <dbReference type="NCBI Taxonomy" id="1510225"/>
    <lineage>
        <taxon>Archaea</taxon>
        <taxon>Methanobacteriati</taxon>
        <taxon>Methanobacteriota</taxon>
        <taxon>Stenosarchaea group</taxon>
        <taxon>Halobacteria</taxon>
        <taxon>Halobacteriales</taxon>
        <taxon>Haloarculaceae</taxon>
        <taxon>Halovenus</taxon>
    </lineage>
</organism>
<evidence type="ECO:0000313" key="3">
    <source>
        <dbReference type="Proteomes" id="UP001596445"/>
    </source>
</evidence>
<dbReference type="AlphaFoldDB" id="A0ABD5W0M7"/>
<evidence type="ECO:0000259" key="1">
    <source>
        <dbReference type="Pfam" id="PF09339"/>
    </source>
</evidence>
<comment type="caution">
    <text evidence="2">The sequence shown here is derived from an EMBL/GenBank/DDBJ whole genome shotgun (WGS) entry which is preliminary data.</text>
</comment>
<dbReference type="InterPro" id="IPR005471">
    <property type="entry name" value="Tscrpt_reg_IclR_N"/>
</dbReference>
<evidence type="ECO:0000313" key="2">
    <source>
        <dbReference type="EMBL" id="MFC7059075.1"/>
    </source>
</evidence>
<accession>A0ABD5W0M7</accession>
<dbReference type="RefSeq" id="WP_267161802.1">
    <property type="nucleotide sequence ID" value="NZ_CP112972.1"/>
</dbReference>
<sequence>MGRERDKSGQYVEQVTPDSVLEVFNREKVPVLTASEVANELDCSRPSAYNKLEELVERGELCKKKVGARAVVYIRMDGYPPS</sequence>